<reference evidence="2" key="1">
    <citation type="journal article" date="2002" name="Nature">
        <title>The genome sequence and structure of rice chromosome 1.</title>
        <authorList>
            <person name="Sasaki T."/>
            <person name="Matsumoto T."/>
            <person name="Yamamoto K."/>
            <person name="Sakata K."/>
            <person name="Baba T."/>
            <person name="Katayose Y."/>
            <person name="Wu J."/>
            <person name="Niimura Y."/>
            <person name="Cheng Z."/>
            <person name="Nagamura Y."/>
            <person name="Antonio B.A."/>
            <person name="Kanamori H."/>
            <person name="Hosokawa S."/>
            <person name="Masukawa M."/>
            <person name="Arikawa K."/>
            <person name="Chiden Y."/>
            <person name="Hayashi M."/>
            <person name="Okamoto M."/>
            <person name="Ando T."/>
            <person name="Aoki H."/>
            <person name="Arita K."/>
            <person name="Hamada M."/>
            <person name="Harada C."/>
            <person name="Hijishita S."/>
            <person name="Honda M."/>
            <person name="Ichikawa Y."/>
            <person name="Idonuma A."/>
            <person name="Iijima M."/>
            <person name="Ikeda M."/>
            <person name="Ikeno M."/>
            <person name="Itoh S."/>
            <person name="Itoh T."/>
            <person name="Itoh Y."/>
            <person name="Itoh Y."/>
            <person name="Iwabuchi A."/>
            <person name="Kamiya K."/>
            <person name="Karasawa W."/>
            <person name="Katagiri S."/>
            <person name="Kikuta A."/>
            <person name="Kobayashi N."/>
            <person name="Kono I."/>
            <person name="Machita K."/>
            <person name="Maehara T."/>
            <person name="Mizuno H."/>
            <person name="Mizubayashi T."/>
            <person name="Mukai Y."/>
            <person name="Nagasaki H."/>
            <person name="Nakashima M."/>
            <person name="Nakama Y."/>
            <person name="Nakamichi Y."/>
            <person name="Nakamura M."/>
            <person name="Namiki N."/>
            <person name="Negishi M."/>
            <person name="Ohta I."/>
            <person name="Ono N."/>
            <person name="Saji S."/>
            <person name="Sakai K."/>
            <person name="Shibata M."/>
            <person name="Shimokawa T."/>
            <person name="Shomura A."/>
            <person name="Song J."/>
            <person name="Takazaki Y."/>
            <person name="Terasawa K."/>
            <person name="Tsuji K."/>
            <person name="Waki K."/>
            <person name="Yamagata H."/>
            <person name="Yamane H."/>
            <person name="Yoshiki S."/>
            <person name="Yoshihara R."/>
            <person name="Yukawa K."/>
            <person name="Zhong H."/>
            <person name="Iwama H."/>
            <person name="Endo T."/>
            <person name="Ito H."/>
            <person name="Hahn J.H."/>
            <person name="Kim H.I."/>
            <person name="Eun M.Y."/>
            <person name="Yano M."/>
            <person name="Jiang J."/>
            <person name="Gojobori T."/>
        </authorList>
    </citation>
    <scope>NUCLEOTIDE SEQUENCE [LARGE SCALE GENOMIC DNA]</scope>
</reference>
<feature type="compositionally biased region" description="Low complexity" evidence="1">
    <location>
        <begin position="67"/>
        <end position="80"/>
    </location>
</feature>
<evidence type="ECO:0000256" key="1">
    <source>
        <dbReference type="SAM" id="MobiDB-lite"/>
    </source>
</evidence>
<dbReference type="EMBL" id="AP003902">
    <property type="protein sequence ID" value="BAD87924.1"/>
    <property type="molecule type" value="Genomic_DNA"/>
</dbReference>
<evidence type="ECO:0000313" key="2">
    <source>
        <dbReference type="EMBL" id="BAD87924.1"/>
    </source>
</evidence>
<dbReference type="AlphaFoldDB" id="Q5JKT4"/>
<accession>Q5JKT4</accession>
<proteinExistence type="predicted"/>
<feature type="compositionally biased region" description="Polar residues" evidence="1">
    <location>
        <begin position="41"/>
        <end position="50"/>
    </location>
</feature>
<organism evidence="2">
    <name type="scientific">Oryza sativa subsp. japonica</name>
    <name type="common">Rice</name>
    <dbReference type="NCBI Taxonomy" id="39947"/>
    <lineage>
        <taxon>Eukaryota</taxon>
        <taxon>Viridiplantae</taxon>
        <taxon>Streptophyta</taxon>
        <taxon>Embryophyta</taxon>
        <taxon>Tracheophyta</taxon>
        <taxon>Spermatophyta</taxon>
        <taxon>Magnoliopsida</taxon>
        <taxon>Liliopsida</taxon>
        <taxon>Poales</taxon>
        <taxon>Poaceae</taxon>
        <taxon>BOP clade</taxon>
        <taxon>Oryzoideae</taxon>
        <taxon>Oryzeae</taxon>
        <taxon>Oryzinae</taxon>
        <taxon>Oryza</taxon>
        <taxon>Oryza sativa</taxon>
    </lineage>
</organism>
<dbReference type="Proteomes" id="UP000817658">
    <property type="component" value="Chromosome 1"/>
</dbReference>
<feature type="region of interest" description="Disordered" evidence="1">
    <location>
        <begin position="31"/>
        <end position="109"/>
    </location>
</feature>
<name>Q5JKT4_ORYSJ</name>
<sequence>MHGGATRRVVIVDVATDTLFKLTVMFLMEQKPSGGKGRMSSARSVTSPSAAQVGGGSSARDVEQQKSAAAVGASSPVSSSKQHNLAKAEDGTIIANGDKEQKPAADMYT</sequence>
<gene>
    <name evidence="2" type="primary">B1110C07.17</name>
</gene>
<protein>
    <submittedName>
        <fullName evidence="2">Uncharacterized protein</fullName>
    </submittedName>
</protein>